<dbReference type="Proteomes" id="UP001302602">
    <property type="component" value="Unassembled WGS sequence"/>
</dbReference>
<dbReference type="PANTHER" id="PTHR43272">
    <property type="entry name" value="LONG-CHAIN-FATTY-ACID--COA LIGASE"/>
    <property type="match status" value="1"/>
</dbReference>
<dbReference type="GO" id="GO:0005811">
    <property type="term" value="C:lipid droplet"/>
    <property type="evidence" value="ECO:0007669"/>
    <property type="project" value="TreeGrafter"/>
</dbReference>
<keyword evidence="8" id="KW-1185">Reference proteome</keyword>
<evidence type="ECO:0000313" key="7">
    <source>
        <dbReference type="EMBL" id="KAK4128539.1"/>
    </source>
</evidence>
<comment type="similarity">
    <text evidence="1">Belongs to the ATP-dependent AMP-binding enzyme family.</text>
</comment>
<dbReference type="GO" id="GO:0035336">
    <property type="term" value="P:long-chain fatty-acyl-CoA metabolic process"/>
    <property type="evidence" value="ECO:0007669"/>
    <property type="project" value="TreeGrafter"/>
</dbReference>
<evidence type="ECO:0000256" key="3">
    <source>
        <dbReference type="ARBA" id="ARBA00022741"/>
    </source>
</evidence>
<keyword evidence="4" id="KW-0067">ATP-binding</keyword>
<evidence type="ECO:0000313" key="8">
    <source>
        <dbReference type="Proteomes" id="UP001302602"/>
    </source>
</evidence>
<dbReference type="Pfam" id="PF00501">
    <property type="entry name" value="AMP-binding"/>
    <property type="match status" value="1"/>
</dbReference>
<evidence type="ECO:0000256" key="4">
    <source>
        <dbReference type="ARBA" id="ARBA00022840"/>
    </source>
</evidence>
<proteinExistence type="inferred from homology"/>
<accession>A0AAN6U958</accession>
<keyword evidence="3" id="KW-0547">Nucleotide-binding</keyword>
<dbReference type="EMBL" id="MU853223">
    <property type="protein sequence ID" value="KAK4128539.1"/>
    <property type="molecule type" value="Genomic_DNA"/>
</dbReference>
<dbReference type="SUPFAM" id="SSF56801">
    <property type="entry name" value="Acetyl-CoA synthetase-like"/>
    <property type="match status" value="1"/>
</dbReference>
<organism evidence="7 8">
    <name type="scientific">Parathielavia appendiculata</name>
    <dbReference type="NCBI Taxonomy" id="2587402"/>
    <lineage>
        <taxon>Eukaryota</taxon>
        <taxon>Fungi</taxon>
        <taxon>Dikarya</taxon>
        <taxon>Ascomycota</taxon>
        <taxon>Pezizomycotina</taxon>
        <taxon>Sordariomycetes</taxon>
        <taxon>Sordariomycetidae</taxon>
        <taxon>Sordariales</taxon>
        <taxon>Chaetomiaceae</taxon>
        <taxon>Parathielavia</taxon>
    </lineage>
</organism>
<reference evidence="7" key="1">
    <citation type="journal article" date="2023" name="Mol. Phylogenet. Evol.">
        <title>Genome-scale phylogeny and comparative genomics of the fungal order Sordariales.</title>
        <authorList>
            <person name="Hensen N."/>
            <person name="Bonometti L."/>
            <person name="Westerberg I."/>
            <person name="Brannstrom I.O."/>
            <person name="Guillou S."/>
            <person name="Cros-Aarteil S."/>
            <person name="Calhoun S."/>
            <person name="Haridas S."/>
            <person name="Kuo A."/>
            <person name="Mondo S."/>
            <person name="Pangilinan J."/>
            <person name="Riley R."/>
            <person name="LaButti K."/>
            <person name="Andreopoulos B."/>
            <person name="Lipzen A."/>
            <person name="Chen C."/>
            <person name="Yan M."/>
            <person name="Daum C."/>
            <person name="Ng V."/>
            <person name="Clum A."/>
            <person name="Steindorff A."/>
            <person name="Ohm R.A."/>
            <person name="Martin F."/>
            <person name="Silar P."/>
            <person name="Natvig D.O."/>
            <person name="Lalanne C."/>
            <person name="Gautier V."/>
            <person name="Ament-Velasquez S.L."/>
            <person name="Kruys A."/>
            <person name="Hutchinson M.I."/>
            <person name="Powell A.J."/>
            <person name="Barry K."/>
            <person name="Miller A.N."/>
            <person name="Grigoriev I.V."/>
            <person name="Debuchy R."/>
            <person name="Gladieux P."/>
            <person name="Hiltunen Thoren M."/>
            <person name="Johannesson H."/>
        </authorList>
    </citation>
    <scope>NUCLEOTIDE SEQUENCE</scope>
    <source>
        <strain evidence="7">CBS 731.68</strain>
    </source>
</reference>
<dbReference type="InterPro" id="IPR000873">
    <property type="entry name" value="AMP-dep_synth/lig_dom"/>
</dbReference>
<dbReference type="AlphaFoldDB" id="A0AAN6U958"/>
<comment type="catalytic activity">
    <reaction evidence="5">
        <text>a long-chain fatty acid + ATP + CoA = a long-chain fatty acyl-CoA + AMP + diphosphate</text>
        <dbReference type="Rhea" id="RHEA:15421"/>
        <dbReference type="ChEBI" id="CHEBI:30616"/>
        <dbReference type="ChEBI" id="CHEBI:33019"/>
        <dbReference type="ChEBI" id="CHEBI:57287"/>
        <dbReference type="ChEBI" id="CHEBI:57560"/>
        <dbReference type="ChEBI" id="CHEBI:83139"/>
        <dbReference type="ChEBI" id="CHEBI:456215"/>
        <dbReference type="EC" id="6.2.1.3"/>
    </reaction>
</comment>
<evidence type="ECO:0000256" key="1">
    <source>
        <dbReference type="ARBA" id="ARBA00006432"/>
    </source>
</evidence>
<evidence type="ECO:0000259" key="6">
    <source>
        <dbReference type="Pfam" id="PF00501"/>
    </source>
</evidence>
<dbReference type="Gene3D" id="3.40.50.12780">
    <property type="entry name" value="N-terminal domain of ligase-like"/>
    <property type="match status" value="1"/>
</dbReference>
<dbReference type="GO" id="GO:0005524">
    <property type="term" value="F:ATP binding"/>
    <property type="evidence" value="ECO:0007669"/>
    <property type="project" value="UniProtKB-KW"/>
</dbReference>
<name>A0AAN6U958_9PEZI</name>
<gene>
    <name evidence="7" type="ORF">N657DRAFT_639018</name>
</gene>
<comment type="caution">
    <text evidence="7">The sequence shown here is derived from an EMBL/GenBank/DDBJ whole genome shotgun (WGS) entry which is preliminary data.</text>
</comment>
<reference evidence="7" key="2">
    <citation type="submission" date="2023-05" db="EMBL/GenBank/DDBJ databases">
        <authorList>
            <consortium name="Lawrence Berkeley National Laboratory"/>
            <person name="Steindorff A."/>
            <person name="Hensen N."/>
            <person name="Bonometti L."/>
            <person name="Westerberg I."/>
            <person name="Brannstrom I.O."/>
            <person name="Guillou S."/>
            <person name="Cros-Aarteil S."/>
            <person name="Calhoun S."/>
            <person name="Haridas S."/>
            <person name="Kuo A."/>
            <person name="Mondo S."/>
            <person name="Pangilinan J."/>
            <person name="Riley R."/>
            <person name="Labutti K."/>
            <person name="Andreopoulos B."/>
            <person name="Lipzen A."/>
            <person name="Chen C."/>
            <person name="Yanf M."/>
            <person name="Daum C."/>
            <person name="Ng V."/>
            <person name="Clum A."/>
            <person name="Ohm R."/>
            <person name="Martin F."/>
            <person name="Silar P."/>
            <person name="Natvig D."/>
            <person name="Lalanne C."/>
            <person name="Gautier V."/>
            <person name="Ament-Velasquez S.L."/>
            <person name="Kruys A."/>
            <person name="Hutchinson M.I."/>
            <person name="Powell A.J."/>
            <person name="Barry K."/>
            <person name="Miller A.N."/>
            <person name="Grigoriev I.V."/>
            <person name="Debuchy R."/>
            <person name="Gladieux P."/>
            <person name="Thoren M.H."/>
            <person name="Johannesson H."/>
        </authorList>
    </citation>
    <scope>NUCLEOTIDE SEQUENCE</scope>
    <source>
        <strain evidence="7">CBS 731.68</strain>
    </source>
</reference>
<evidence type="ECO:0000256" key="2">
    <source>
        <dbReference type="ARBA" id="ARBA00022598"/>
    </source>
</evidence>
<sequence length="696" mass="75579">MPSTYTTGPTPLRMMQKPPYTVEASGYQPVEGETIPRRHPKAKDGLVERPAPDVHTTFDLLRRSVEHYGNEPAVGSRKLIRIHKEKKKVPKVVDGRTTEIEKEWTYYELSNYTYMTYQDYFNLVLQVGAGLRKLGLSAGNRLHLFATTTAQWLTMAHACSSQSMTIVTAYDTLGESGVEHSLAQSKANAMFVDPHLFKTIRNPLKKADTVKIVIYNEATHLPVSDAEIEQFKCAHPDLTILSFEELRALGEQNPTEPVPPAPEDMYCIMYTSGSTGPPKGVPVSHAGFVAAVAGLHSVVEETVTHREYVLAYLPLAHIFELVLENLVIFIGATLGYGSPRTLSDTSMRNCHGDMRTFAPTVMVGVPQIWETVKKGIESKVSSSGFATRALFSAALILKSFLVRNSLPGAGLLDATVFSKVRQMTGGRLRFIVNGASGIASPTLQFMSMAVAPMINGYGLTETCGNGALGCPLQWTPGPAIGPIPAAIEIKLVSLSELNYSASSTPPQGEILIRGAPVLKAYFENPDETAKAITSDGWFRTGDIGEFDASGHLAVIDRVKNLVKLQGGEYIALEKLEAIYRGAGYVQNIMVHGDSSSARPVAIVVANEKALAGKAKELGVEEPAMHGDKRVKGAVLKALQDLARKEGLSPMETVAGVVLVEEEWTPANGLVTATQKVNRKAIREKYAKEIKDCVEGK</sequence>
<dbReference type="GeneID" id="87828465"/>
<dbReference type="GO" id="GO:0005783">
    <property type="term" value="C:endoplasmic reticulum"/>
    <property type="evidence" value="ECO:0007669"/>
    <property type="project" value="TreeGrafter"/>
</dbReference>
<keyword evidence="2" id="KW-0436">Ligase</keyword>
<dbReference type="PANTHER" id="PTHR43272:SF83">
    <property type="entry name" value="ACYL-COA SYNTHETASE LONG-CHAIN, ISOFORM J"/>
    <property type="match status" value="1"/>
</dbReference>
<evidence type="ECO:0000256" key="5">
    <source>
        <dbReference type="ARBA" id="ARBA00036813"/>
    </source>
</evidence>
<dbReference type="PROSITE" id="PS00455">
    <property type="entry name" value="AMP_BINDING"/>
    <property type="match status" value="1"/>
</dbReference>
<dbReference type="GO" id="GO:0004467">
    <property type="term" value="F:long-chain fatty acid-CoA ligase activity"/>
    <property type="evidence" value="ECO:0007669"/>
    <property type="project" value="UniProtKB-EC"/>
</dbReference>
<feature type="domain" description="AMP-dependent synthetase/ligase" evidence="6">
    <location>
        <begin position="110"/>
        <end position="522"/>
    </location>
</feature>
<dbReference type="RefSeq" id="XP_062652310.1">
    <property type="nucleotide sequence ID" value="XM_062791696.1"/>
</dbReference>
<protein>
    <submittedName>
        <fullName evidence="7">Acetyl-CoA synthetase-like protein</fullName>
    </submittedName>
</protein>
<dbReference type="InterPro" id="IPR042099">
    <property type="entry name" value="ANL_N_sf"/>
</dbReference>
<dbReference type="GO" id="GO:0005886">
    <property type="term" value="C:plasma membrane"/>
    <property type="evidence" value="ECO:0007669"/>
    <property type="project" value="TreeGrafter"/>
</dbReference>
<dbReference type="InterPro" id="IPR020845">
    <property type="entry name" value="AMP-binding_CS"/>
</dbReference>